<dbReference type="Pfam" id="PF02954">
    <property type="entry name" value="HTH_8"/>
    <property type="match status" value="1"/>
</dbReference>
<keyword evidence="2" id="KW-0067">ATP-binding</keyword>
<dbReference type="GO" id="GO:0005524">
    <property type="term" value="F:ATP binding"/>
    <property type="evidence" value="ECO:0007669"/>
    <property type="project" value="UniProtKB-KW"/>
</dbReference>
<dbReference type="SUPFAM" id="SSF52540">
    <property type="entry name" value="P-loop containing nucleoside triphosphate hydrolases"/>
    <property type="match status" value="1"/>
</dbReference>
<evidence type="ECO:0000256" key="3">
    <source>
        <dbReference type="ARBA" id="ARBA00023015"/>
    </source>
</evidence>
<gene>
    <name evidence="6" type="primary">pspF</name>
    <name evidence="6" type="ORF">J3U88_05315</name>
</gene>
<name>A0A8J7Q003_9BACT</name>
<dbReference type="AlphaFoldDB" id="A0A8J7Q003"/>
<dbReference type="Gene3D" id="1.10.8.60">
    <property type="match status" value="1"/>
</dbReference>
<evidence type="ECO:0000313" key="7">
    <source>
        <dbReference type="Proteomes" id="UP000664417"/>
    </source>
</evidence>
<comment type="caution">
    <text evidence="6">The sequence shown here is derived from an EMBL/GenBank/DDBJ whole genome shotgun (WGS) entry which is preliminary data.</text>
</comment>
<dbReference type="NCBIfam" id="TIGR02974">
    <property type="entry name" value="phageshock_pspF"/>
    <property type="match status" value="1"/>
</dbReference>
<organism evidence="6 7">
    <name type="scientific">Acanthopleuribacter pedis</name>
    <dbReference type="NCBI Taxonomy" id="442870"/>
    <lineage>
        <taxon>Bacteria</taxon>
        <taxon>Pseudomonadati</taxon>
        <taxon>Acidobacteriota</taxon>
        <taxon>Holophagae</taxon>
        <taxon>Acanthopleuribacterales</taxon>
        <taxon>Acanthopleuribacteraceae</taxon>
        <taxon>Acanthopleuribacter</taxon>
    </lineage>
</organism>
<evidence type="ECO:0000256" key="4">
    <source>
        <dbReference type="ARBA" id="ARBA00023163"/>
    </source>
</evidence>
<protein>
    <submittedName>
        <fullName evidence="6">Phage shock protein operon transcriptional activator</fullName>
    </submittedName>
</protein>
<dbReference type="InterPro" id="IPR003593">
    <property type="entry name" value="AAA+_ATPase"/>
</dbReference>
<dbReference type="SUPFAM" id="SSF46689">
    <property type="entry name" value="Homeodomain-like"/>
    <property type="match status" value="1"/>
</dbReference>
<dbReference type="GO" id="GO:0043565">
    <property type="term" value="F:sequence-specific DNA binding"/>
    <property type="evidence" value="ECO:0007669"/>
    <property type="project" value="InterPro"/>
</dbReference>
<dbReference type="InterPro" id="IPR014317">
    <property type="entry name" value="Transcription_activator_PspF"/>
</dbReference>
<dbReference type="GO" id="GO:0006355">
    <property type="term" value="P:regulation of DNA-templated transcription"/>
    <property type="evidence" value="ECO:0007669"/>
    <property type="project" value="InterPro"/>
</dbReference>
<sequence>MSRKPFVKRQNQAALIEKYRMLGESETFLDCMQRVSRAAKVNRPILIIGERGTGKELVAARLHYLSPRWQQPRITINCAAFSKELLESELFGYEQGAFTGAVRAKPGRFELADQGSLFLDELANSPHALQEKLLRVLEYGEFERVGGVGTIGVDVRVIAATNQDLPTLCRRGRFKEDLLDRLSFEVITLPPLRSRIEDIPLMASNFAVRMAREMDLGSAPRFSRYAIESMMAYHWPGNVRELKNTVERAVYRSEGEVIEELELDPFASPFRPCVDPEPYPSESKTLNLRSGVADVAAVAAAPTPISSNGVSNLPDAVAALERSMIEAALQRYQFNQTKAAEDLGLSYYQLRRLIKKLGLSLGQDDEASAD</sequence>
<dbReference type="PROSITE" id="PS00688">
    <property type="entry name" value="SIGMA54_INTERACT_3"/>
    <property type="match status" value="1"/>
</dbReference>
<dbReference type="InterPro" id="IPR009057">
    <property type="entry name" value="Homeodomain-like_sf"/>
</dbReference>
<dbReference type="Pfam" id="PF25601">
    <property type="entry name" value="AAA_lid_14"/>
    <property type="match status" value="1"/>
</dbReference>
<dbReference type="Gene3D" id="1.10.10.60">
    <property type="entry name" value="Homeodomain-like"/>
    <property type="match status" value="1"/>
</dbReference>
<feature type="domain" description="Sigma-54 factor interaction" evidence="5">
    <location>
        <begin position="21"/>
        <end position="251"/>
    </location>
</feature>
<dbReference type="SMART" id="SM00382">
    <property type="entry name" value="AAA"/>
    <property type="match status" value="1"/>
</dbReference>
<dbReference type="EMBL" id="JAFREP010000004">
    <property type="protein sequence ID" value="MBO1317872.1"/>
    <property type="molecule type" value="Genomic_DNA"/>
</dbReference>
<reference evidence="6" key="1">
    <citation type="submission" date="2021-03" db="EMBL/GenBank/DDBJ databases">
        <authorList>
            <person name="Wang G."/>
        </authorList>
    </citation>
    <scope>NUCLEOTIDE SEQUENCE</scope>
    <source>
        <strain evidence="6">KCTC 12899</strain>
    </source>
</reference>
<dbReference type="FunFam" id="3.40.50.300:FF:000006">
    <property type="entry name" value="DNA-binding transcriptional regulator NtrC"/>
    <property type="match status" value="1"/>
</dbReference>
<keyword evidence="7" id="KW-1185">Reference proteome</keyword>
<keyword evidence="3" id="KW-0805">Transcription regulation</keyword>
<dbReference type="Pfam" id="PF00158">
    <property type="entry name" value="Sigma54_activat"/>
    <property type="match status" value="1"/>
</dbReference>
<dbReference type="InterPro" id="IPR058031">
    <property type="entry name" value="AAA_lid_NorR"/>
</dbReference>
<evidence type="ECO:0000313" key="6">
    <source>
        <dbReference type="EMBL" id="MBO1317872.1"/>
    </source>
</evidence>
<dbReference type="PRINTS" id="PR01590">
    <property type="entry name" value="HTHFIS"/>
</dbReference>
<evidence type="ECO:0000256" key="1">
    <source>
        <dbReference type="ARBA" id="ARBA00022741"/>
    </source>
</evidence>
<dbReference type="InterPro" id="IPR002197">
    <property type="entry name" value="HTH_Fis"/>
</dbReference>
<evidence type="ECO:0000259" key="5">
    <source>
        <dbReference type="PROSITE" id="PS50045"/>
    </source>
</evidence>
<evidence type="ECO:0000256" key="2">
    <source>
        <dbReference type="ARBA" id="ARBA00022840"/>
    </source>
</evidence>
<dbReference type="Gene3D" id="3.40.50.300">
    <property type="entry name" value="P-loop containing nucleotide triphosphate hydrolases"/>
    <property type="match status" value="1"/>
</dbReference>
<dbReference type="Proteomes" id="UP000664417">
    <property type="component" value="Unassembled WGS sequence"/>
</dbReference>
<keyword evidence="1" id="KW-0547">Nucleotide-binding</keyword>
<dbReference type="InterPro" id="IPR025944">
    <property type="entry name" value="Sigma_54_int_dom_CS"/>
</dbReference>
<proteinExistence type="predicted"/>
<dbReference type="PANTHER" id="PTHR32071:SF38">
    <property type="entry name" value="PSP OPERON TRANSCRIPTIONAL ACTIVATOR"/>
    <property type="match status" value="1"/>
</dbReference>
<dbReference type="InterPro" id="IPR002078">
    <property type="entry name" value="Sigma_54_int"/>
</dbReference>
<dbReference type="InterPro" id="IPR027417">
    <property type="entry name" value="P-loop_NTPase"/>
</dbReference>
<dbReference type="PANTHER" id="PTHR32071">
    <property type="entry name" value="TRANSCRIPTIONAL REGULATORY PROTEIN"/>
    <property type="match status" value="1"/>
</dbReference>
<keyword evidence="4" id="KW-0804">Transcription</keyword>
<dbReference type="PROSITE" id="PS50045">
    <property type="entry name" value="SIGMA54_INTERACT_4"/>
    <property type="match status" value="1"/>
</dbReference>
<dbReference type="CDD" id="cd00009">
    <property type="entry name" value="AAA"/>
    <property type="match status" value="1"/>
</dbReference>
<accession>A0A8J7Q003</accession>